<proteinExistence type="predicted"/>
<keyword evidence="3" id="KW-1185">Reference proteome</keyword>
<dbReference type="SUPFAM" id="SSF160424">
    <property type="entry name" value="BH3703-like"/>
    <property type="match status" value="1"/>
</dbReference>
<feature type="compositionally biased region" description="Basic and acidic residues" evidence="1">
    <location>
        <begin position="115"/>
        <end position="125"/>
    </location>
</feature>
<evidence type="ECO:0000256" key="1">
    <source>
        <dbReference type="SAM" id="MobiDB-lite"/>
    </source>
</evidence>
<name>A0ABR9JSM9_9ACTN</name>
<dbReference type="EMBL" id="JADBDZ010000001">
    <property type="protein sequence ID" value="MBE1533356.1"/>
    <property type="molecule type" value="Genomic_DNA"/>
</dbReference>
<evidence type="ECO:0000313" key="3">
    <source>
        <dbReference type="Proteomes" id="UP000627838"/>
    </source>
</evidence>
<dbReference type="InterPro" id="IPR036170">
    <property type="entry name" value="YezG-like_sf"/>
</dbReference>
<reference evidence="2 3" key="1">
    <citation type="submission" date="2020-10" db="EMBL/GenBank/DDBJ databases">
        <title>Sequencing the genomes of 1000 actinobacteria strains.</title>
        <authorList>
            <person name="Klenk H.-P."/>
        </authorList>
    </citation>
    <scope>NUCLEOTIDE SEQUENCE [LARGE SCALE GENOMIC DNA]</scope>
    <source>
        <strain evidence="2 3">DSM 46744</strain>
    </source>
</reference>
<comment type="caution">
    <text evidence="2">The sequence shown here is derived from an EMBL/GenBank/DDBJ whole genome shotgun (WGS) entry which is preliminary data.</text>
</comment>
<sequence>MSIAPDDWRRIDLRLRMTVETGHVVIRAMRWRGGSRWVEPVPDLVRIAARLRSIMYRSGEGTWFAMRFMMDPPDAYWVSYNRKHDPLWDPPLPAEEWEHELTTFPRKHEHTPQWLRDRLQGSRKT</sequence>
<dbReference type="Proteomes" id="UP000627838">
    <property type="component" value="Unassembled WGS sequence"/>
</dbReference>
<dbReference type="RefSeq" id="WP_192759922.1">
    <property type="nucleotide sequence ID" value="NZ_JADBDZ010000001.1"/>
</dbReference>
<evidence type="ECO:0000313" key="2">
    <source>
        <dbReference type="EMBL" id="MBE1533356.1"/>
    </source>
</evidence>
<protein>
    <submittedName>
        <fullName evidence="2">Uncharacterized protein</fullName>
    </submittedName>
</protein>
<accession>A0ABR9JSM9</accession>
<organism evidence="2 3">
    <name type="scientific">Actinomadura algeriensis</name>
    <dbReference type="NCBI Taxonomy" id="1679523"/>
    <lineage>
        <taxon>Bacteria</taxon>
        <taxon>Bacillati</taxon>
        <taxon>Actinomycetota</taxon>
        <taxon>Actinomycetes</taxon>
        <taxon>Streptosporangiales</taxon>
        <taxon>Thermomonosporaceae</taxon>
        <taxon>Actinomadura</taxon>
    </lineage>
</organism>
<feature type="region of interest" description="Disordered" evidence="1">
    <location>
        <begin position="103"/>
        <end position="125"/>
    </location>
</feature>
<gene>
    <name evidence="2" type="ORF">H4W34_003189</name>
</gene>